<dbReference type="GO" id="GO:0008564">
    <property type="term" value="F:protein-exporting ATPase activity"/>
    <property type="evidence" value="ECO:0007669"/>
    <property type="project" value="UniProtKB-EC"/>
</dbReference>
<comment type="similarity">
    <text evidence="3 15">Belongs to the SecA family.</text>
</comment>
<dbReference type="CDD" id="cd18803">
    <property type="entry name" value="SF2_C_secA"/>
    <property type="match status" value="1"/>
</dbReference>
<dbReference type="PROSITE" id="PS51196">
    <property type="entry name" value="SECA_MOTOR_DEAD"/>
    <property type="match status" value="1"/>
</dbReference>
<accession>I4EHK3</accession>
<dbReference type="InterPro" id="IPR004027">
    <property type="entry name" value="SEC_C_motif"/>
</dbReference>
<feature type="domain" description="SecA family profile" evidence="19">
    <location>
        <begin position="2"/>
        <end position="596"/>
    </location>
</feature>
<keyword evidence="21" id="KW-1185">Reference proteome</keyword>
<sequence length="868" mass="97837">MKKFFSKILGDPNKRAVNDLRSIADRINALEPDFENLSDAQLTAKTGEFRDRLANGDTLDTILPDAFAAVREAAKRTIGQRHFDVQLMAGLVLHQGKIAEMRTGEGKTLVATLPLYLNALDGLGAHLITPNDYLSRVGGGWMGPIYHLLGISVAVITHEDAAIFDPDYTIPDPSPDDRLNHWRPVSRREAYLADITYGTNNEFGFDYLRDNLVPSEADQVQRELHYAIVDEVDNILIDEARTPLIISGTAEDAPDRYYQFAQLVRQLREDVHYEVDYKQKSVMITDEGIDKVERMLEIPPGESLYGDRYADLTHYLEQALKAQALFLRDRDYMIRDGEVIIVDEFTGRMMTGRRYSEGLHQAIEAKENVRVQRENVTQATITFQNYFRMYDKLAGMTGTAETESEEFATIYNLDVVVIPTNKEMIRVDYGDQVYRNEPAKLRAVVREIKEMHDQGRPVLVGTTSIEKSEAISAQLKRAGIRHEVLNAKYHEREAAIVAEAGQPGAVTIATNMAGRGTDIILGPGVAEKGGLHIIGTERHEARRIDNQLRGRAGRQGDPGSSRFFLSLDDPLLKVFGSDRITGIMDKLGMEDDEPIEHNLISKTIENAQTKVEGHNFDLRKHLVEYDDVMNKHREIIYAERKKILKGEDLKEHALNLIFQQIEVMVTANWPDDRHAEPDYAEIVAAFHAMIGEDTGLSVEDLQGHSHDDVVDLLCRKAEEEYEKRETEHGAETMRTLERLVMLRVIDRLWIEHLTAMDDMRRGIGLQAYGQRDPLVSYKTEGYSMFQALLQNIQYDIAHMIYKARIAPALTRPVMQPGVTNHPAEKQPVKKKAKEKVGRNAPCPCGSGKKYKVCHGSPNAVAQASGARG</sequence>
<dbReference type="PROSITE" id="PS51194">
    <property type="entry name" value="HELICASE_CTER"/>
    <property type="match status" value="1"/>
</dbReference>
<feature type="region of interest" description="Disordered" evidence="16">
    <location>
        <begin position="817"/>
        <end position="840"/>
    </location>
</feature>
<dbReference type="PANTHER" id="PTHR30612">
    <property type="entry name" value="SECA INNER MEMBRANE COMPONENT OF SEC PROTEIN SECRETION SYSTEM"/>
    <property type="match status" value="1"/>
</dbReference>
<dbReference type="Pfam" id="PF21090">
    <property type="entry name" value="P-loop_SecA"/>
    <property type="match status" value="2"/>
</dbReference>
<dbReference type="PANTHER" id="PTHR30612:SF0">
    <property type="entry name" value="CHLOROPLAST PROTEIN-TRANSPORTING ATPASE"/>
    <property type="match status" value="1"/>
</dbReference>
<evidence type="ECO:0000256" key="9">
    <source>
        <dbReference type="ARBA" id="ARBA00022833"/>
    </source>
</evidence>
<dbReference type="InterPro" id="IPR036670">
    <property type="entry name" value="SecA_X-link_sf"/>
</dbReference>
<comment type="catalytic activity">
    <reaction evidence="15">
        <text>ATP + H2O + cellular proteinSide 1 = ADP + phosphate + cellular proteinSide 2.</text>
        <dbReference type="EC" id="7.4.2.8"/>
    </reaction>
</comment>
<dbReference type="InterPro" id="IPR011130">
    <property type="entry name" value="SecA_preprotein_X-link_dom"/>
</dbReference>
<proteinExistence type="inferred from homology"/>
<evidence type="ECO:0000256" key="6">
    <source>
        <dbReference type="ARBA" id="ARBA00022490"/>
    </source>
</evidence>
<dbReference type="Pfam" id="PF07517">
    <property type="entry name" value="SecA_DEAD"/>
    <property type="match status" value="1"/>
</dbReference>
<keyword evidence="10 15" id="KW-0067">ATP-binding</keyword>
<dbReference type="InterPro" id="IPR027417">
    <property type="entry name" value="P-loop_NTPase"/>
</dbReference>
<dbReference type="GO" id="GO:0005829">
    <property type="term" value="C:cytosol"/>
    <property type="evidence" value="ECO:0007669"/>
    <property type="project" value="TreeGrafter"/>
</dbReference>
<evidence type="ECO:0000313" key="20">
    <source>
        <dbReference type="EMBL" id="CCF84165.1"/>
    </source>
</evidence>
<comment type="subcellular location">
    <subcellularLocation>
        <location evidence="15">Cell membrane</location>
        <topology evidence="15">Peripheral membrane protein</topology>
        <orientation evidence="15">Cytoplasmic side</orientation>
    </subcellularLocation>
    <subcellularLocation>
        <location evidence="15">Cytoplasm</location>
    </subcellularLocation>
    <subcellularLocation>
        <location evidence="2">Membrane</location>
        <topology evidence="2">Peripheral membrane protein</topology>
    </subcellularLocation>
    <text evidence="15">Distribution is 50-50.</text>
</comment>
<feature type="domain" description="Helicase C-terminal" evidence="18">
    <location>
        <begin position="440"/>
        <end position="612"/>
    </location>
</feature>
<dbReference type="OrthoDB" id="9805579at2"/>
<keyword evidence="9" id="KW-0862">Zinc</keyword>
<keyword evidence="12 15" id="KW-1278">Translocase</keyword>
<dbReference type="EC" id="7.4.2.8" evidence="15"/>
<dbReference type="FunFam" id="3.90.1440.10:FF:000002">
    <property type="entry name" value="Protein translocase subunit SecA"/>
    <property type="match status" value="1"/>
</dbReference>
<keyword evidence="7" id="KW-0479">Metal-binding</keyword>
<evidence type="ECO:0000256" key="7">
    <source>
        <dbReference type="ARBA" id="ARBA00022723"/>
    </source>
</evidence>
<evidence type="ECO:0000256" key="11">
    <source>
        <dbReference type="ARBA" id="ARBA00022927"/>
    </source>
</evidence>
<dbReference type="PROSITE" id="PS01312">
    <property type="entry name" value="SECA"/>
    <property type="match status" value="1"/>
</dbReference>
<dbReference type="InterPro" id="IPR044722">
    <property type="entry name" value="SecA_SF2_C"/>
</dbReference>
<dbReference type="GO" id="GO:0065002">
    <property type="term" value="P:intracellular protein transmembrane transport"/>
    <property type="evidence" value="ECO:0007669"/>
    <property type="project" value="UniProtKB-UniRule"/>
</dbReference>
<comment type="function">
    <text evidence="15">Part of the Sec protein translocase complex. Interacts with the SecYEG preprotein conducting channel. Has a central role in coupling the hydrolysis of ATP to the transfer of proteins into and across the cell membrane, serving as an ATP-driven molecular motor driving the stepwise translocation of polypeptide chains across the membrane.</text>
</comment>
<protein>
    <recommendedName>
        <fullName evidence="15">Protein translocase subunit SecA</fullName>
        <ecNumber evidence="15">7.4.2.8</ecNumber>
    </recommendedName>
</protein>
<dbReference type="InterPro" id="IPR011116">
    <property type="entry name" value="SecA_Wing/Scaffold"/>
</dbReference>
<dbReference type="Pfam" id="PF01043">
    <property type="entry name" value="SecA_PP_bind"/>
    <property type="match status" value="1"/>
</dbReference>
<keyword evidence="11 15" id="KW-0653">Protein transport</keyword>
<evidence type="ECO:0000256" key="13">
    <source>
        <dbReference type="ARBA" id="ARBA00023010"/>
    </source>
</evidence>
<dbReference type="EMBL" id="CAGS01000240">
    <property type="protein sequence ID" value="CCF84165.1"/>
    <property type="molecule type" value="Genomic_DNA"/>
</dbReference>
<dbReference type="GO" id="GO:0043952">
    <property type="term" value="P:protein transport by the Sec complex"/>
    <property type="evidence" value="ECO:0007669"/>
    <property type="project" value="TreeGrafter"/>
</dbReference>
<keyword evidence="14 15" id="KW-0472">Membrane</keyword>
<dbReference type="InterPro" id="IPR001650">
    <property type="entry name" value="Helicase_C-like"/>
</dbReference>
<evidence type="ECO:0000259" key="18">
    <source>
        <dbReference type="PROSITE" id="PS51194"/>
    </source>
</evidence>
<dbReference type="RefSeq" id="WP_008478107.1">
    <property type="nucleotide sequence ID" value="NZ_CAGS01000240.1"/>
</dbReference>
<feature type="binding site" evidence="15">
    <location>
        <position position="86"/>
    </location>
    <ligand>
        <name>ATP</name>
        <dbReference type="ChEBI" id="CHEBI:30616"/>
    </ligand>
</feature>
<comment type="caution">
    <text evidence="20">The sequence shown here is derived from an EMBL/GenBank/DDBJ whole genome shotgun (WGS) entry which is preliminary data.</text>
</comment>
<dbReference type="Gene3D" id="3.90.1440.10">
    <property type="entry name" value="SecA, preprotein cross-linking domain"/>
    <property type="match status" value="1"/>
</dbReference>
<evidence type="ECO:0000256" key="3">
    <source>
        <dbReference type="ARBA" id="ARBA00007650"/>
    </source>
</evidence>
<dbReference type="Pfam" id="PF07516">
    <property type="entry name" value="SecA_SW"/>
    <property type="match status" value="1"/>
</dbReference>
<evidence type="ECO:0000256" key="5">
    <source>
        <dbReference type="ARBA" id="ARBA00022475"/>
    </source>
</evidence>
<name>I4EHK3_9BACT</name>
<evidence type="ECO:0000256" key="1">
    <source>
        <dbReference type="ARBA" id="ARBA00001947"/>
    </source>
</evidence>
<dbReference type="FunFam" id="3.40.50.300:FF:000429">
    <property type="entry name" value="Preprotein translocase subunit SecA"/>
    <property type="match status" value="1"/>
</dbReference>
<evidence type="ECO:0000259" key="17">
    <source>
        <dbReference type="PROSITE" id="PS51192"/>
    </source>
</evidence>
<evidence type="ECO:0000256" key="16">
    <source>
        <dbReference type="SAM" id="MobiDB-lite"/>
    </source>
</evidence>
<dbReference type="SMART" id="SM00958">
    <property type="entry name" value="SecA_PP_bind"/>
    <property type="match status" value="1"/>
</dbReference>
<feature type="binding site" evidence="15">
    <location>
        <position position="518"/>
    </location>
    <ligand>
        <name>ATP</name>
        <dbReference type="ChEBI" id="CHEBI:30616"/>
    </ligand>
</feature>
<reference evidence="20 21" key="1">
    <citation type="journal article" date="2012" name="ISME J.">
        <title>Nitrification expanded: discovery, physiology and genomics of a nitrite-oxidizing bacterium from the phylum Chloroflexi.</title>
        <authorList>
            <person name="Sorokin D.Y."/>
            <person name="Lucker S."/>
            <person name="Vejmelkova D."/>
            <person name="Kostrikina N.A."/>
            <person name="Kleerebezem R."/>
            <person name="Rijpstra W.I."/>
            <person name="Damste J.S."/>
            <person name="Le Paslier D."/>
            <person name="Muyzer G."/>
            <person name="Wagner M."/>
            <person name="van Loosdrecht M.C."/>
            <person name="Daims H."/>
        </authorList>
    </citation>
    <scope>NUCLEOTIDE SEQUENCE [LARGE SCALE GENOMIC DNA]</scope>
    <source>
        <strain evidence="21">none</strain>
    </source>
</reference>
<keyword evidence="6 15" id="KW-0963">Cytoplasm</keyword>
<organism evidence="20 21">
    <name type="scientific">Nitrolancea hollandica Lb</name>
    <dbReference type="NCBI Taxonomy" id="1129897"/>
    <lineage>
        <taxon>Bacteria</taxon>
        <taxon>Pseudomonadati</taxon>
        <taxon>Thermomicrobiota</taxon>
        <taxon>Thermomicrobia</taxon>
        <taxon>Sphaerobacterales</taxon>
        <taxon>Sphaerobacterineae</taxon>
        <taxon>Sphaerobacteraceae</taxon>
        <taxon>Nitrolancea</taxon>
    </lineage>
</organism>
<dbReference type="GO" id="GO:0031522">
    <property type="term" value="C:cell envelope Sec protein transport complex"/>
    <property type="evidence" value="ECO:0007669"/>
    <property type="project" value="TreeGrafter"/>
</dbReference>
<keyword evidence="8 15" id="KW-0547">Nucleotide-binding</keyword>
<dbReference type="GO" id="GO:0046872">
    <property type="term" value="F:metal ion binding"/>
    <property type="evidence" value="ECO:0007669"/>
    <property type="project" value="UniProtKB-KW"/>
</dbReference>
<dbReference type="SUPFAM" id="SSF81767">
    <property type="entry name" value="Pre-protein crosslinking domain of SecA"/>
    <property type="match status" value="1"/>
</dbReference>
<keyword evidence="5 15" id="KW-1003">Cell membrane</keyword>
<dbReference type="AlphaFoldDB" id="I4EHK3"/>
<keyword evidence="13 15" id="KW-0811">Translocation</keyword>
<evidence type="ECO:0000313" key="21">
    <source>
        <dbReference type="Proteomes" id="UP000004221"/>
    </source>
</evidence>
<dbReference type="HAMAP" id="MF_01382">
    <property type="entry name" value="SecA"/>
    <property type="match status" value="1"/>
</dbReference>
<dbReference type="Gene3D" id="1.10.3060.10">
    <property type="entry name" value="Helical scaffold and wing domains of SecA"/>
    <property type="match status" value="1"/>
</dbReference>
<evidence type="ECO:0000256" key="12">
    <source>
        <dbReference type="ARBA" id="ARBA00022967"/>
    </source>
</evidence>
<dbReference type="NCBIfam" id="NF006630">
    <property type="entry name" value="PRK09200.1"/>
    <property type="match status" value="1"/>
</dbReference>
<comment type="subunit">
    <text evidence="15">Monomer and homodimer. Part of the essential Sec protein translocation apparatus which comprises SecA, SecYEG and auxiliary proteins SecDF. Other proteins may also be involved.</text>
</comment>
<evidence type="ECO:0000256" key="15">
    <source>
        <dbReference type="HAMAP-Rule" id="MF_01382"/>
    </source>
</evidence>
<dbReference type="InterPro" id="IPR014001">
    <property type="entry name" value="Helicase_ATP-bd"/>
</dbReference>
<dbReference type="PRINTS" id="PR00906">
    <property type="entry name" value="SECA"/>
</dbReference>
<dbReference type="Pfam" id="PF02810">
    <property type="entry name" value="SEC-C"/>
    <property type="match status" value="1"/>
</dbReference>
<dbReference type="GO" id="GO:0005886">
    <property type="term" value="C:plasma membrane"/>
    <property type="evidence" value="ECO:0007669"/>
    <property type="project" value="UniProtKB-SubCell"/>
</dbReference>
<dbReference type="InterPro" id="IPR011115">
    <property type="entry name" value="SecA_DEAD"/>
</dbReference>
<evidence type="ECO:0000256" key="4">
    <source>
        <dbReference type="ARBA" id="ARBA00022448"/>
    </source>
</evidence>
<evidence type="ECO:0000259" key="19">
    <source>
        <dbReference type="PROSITE" id="PS51196"/>
    </source>
</evidence>
<dbReference type="SUPFAM" id="SSF52540">
    <property type="entry name" value="P-loop containing nucleoside triphosphate hydrolases"/>
    <property type="match status" value="2"/>
</dbReference>
<dbReference type="SMART" id="SM00957">
    <property type="entry name" value="SecA_DEAD"/>
    <property type="match status" value="1"/>
</dbReference>
<gene>
    <name evidence="15 20" type="primary">secA</name>
    <name evidence="20" type="ORF">NITHO_3140002</name>
</gene>
<dbReference type="CDD" id="cd17928">
    <property type="entry name" value="DEXDc_SecA"/>
    <property type="match status" value="1"/>
</dbReference>
<evidence type="ECO:0000256" key="14">
    <source>
        <dbReference type="ARBA" id="ARBA00023136"/>
    </source>
</evidence>
<dbReference type="GO" id="GO:0005524">
    <property type="term" value="F:ATP binding"/>
    <property type="evidence" value="ECO:0007669"/>
    <property type="project" value="UniProtKB-UniRule"/>
</dbReference>
<evidence type="ECO:0000256" key="8">
    <source>
        <dbReference type="ARBA" id="ARBA00022741"/>
    </source>
</evidence>
<dbReference type="GO" id="GO:0017038">
    <property type="term" value="P:protein import"/>
    <property type="evidence" value="ECO:0007669"/>
    <property type="project" value="InterPro"/>
</dbReference>
<comment type="cofactor">
    <cofactor evidence="1">
        <name>Zn(2+)</name>
        <dbReference type="ChEBI" id="CHEBI:29105"/>
    </cofactor>
</comment>
<dbReference type="SUPFAM" id="SSF81886">
    <property type="entry name" value="Helical scaffold and wing domains of SecA"/>
    <property type="match status" value="1"/>
</dbReference>
<evidence type="ECO:0000256" key="10">
    <source>
        <dbReference type="ARBA" id="ARBA00022840"/>
    </source>
</evidence>
<dbReference type="InterPro" id="IPR020937">
    <property type="entry name" value="SecA_CS"/>
</dbReference>
<dbReference type="InterPro" id="IPR014018">
    <property type="entry name" value="SecA_motor_DEAD"/>
</dbReference>
<dbReference type="Proteomes" id="UP000004221">
    <property type="component" value="Unassembled WGS sequence"/>
</dbReference>
<feature type="domain" description="Helicase ATP-binding" evidence="17">
    <location>
        <begin position="88"/>
        <end position="268"/>
    </location>
</feature>
<dbReference type="Gene3D" id="3.40.50.300">
    <property type="entry name" value="P-loop containing nucleotide triphosphate hydrolases"/>
    <property type="match status" value="3"/>
</dbReference>
<dbReference type="GO" id="GO:0006605">
    <property type="term" value="P:protein targeting"/>
    <property type="evidence" value="ECO:0007669"/>
    <property type="project" value="UniProtKB-UniRule"/>
</dbReference>
<feature type="binding site" evidence="15">
    <location>
        <begin position="104"/>
        <end position="108"/>
    </location>
    <ligand>
        <name>ATP</name>
        <dbReference type="ChEBI" id="CHEBI:30616"/>
    </ligand>
</feature>
<evidence type="ECO:0000256" key="2">
    <source>
        <dbReference type="ARBA" id="ARBA00004170"/>
    </source>
</evidence>
<keyword evidence="4 15" id="KW-0813">Transport</keyword>
<dbReference type="InterPro" id="IPR000185">
    <property type="entry name" value="SecA"/>
</dbReference>
<dbReference type="PROSITE" id="PS51192">
    <property type="entry name" value="HELICASE_ATP_BIND_1"/>
    <property type="match status" value="1"/>
</dbReference>
<dbReference type="InterPro" id="IPR036266">
    <property type="entry name" value="SecA_Wing/Scaffold_sf"/>
</dbReference>